<keyword evidence="1" id="KW-0812">Transmembrane</keyword>
<evidence type="ECO:0000313" key="3">
    <source>
        <dbReference type="EMBL" id="MBH8562900.1"/>
    </source>
</evidence>
<name>A0A8J7L874_9NOST</name>
<dbReference type="Gene3D" id="3.30.565.10">
    <property type="entry name" value="Histidine kinase-like ATPase, C-terminal domain"/>
    <property type="match status" value="1"/>
</dbReference>
<dbReference type="EMBL" id="JAECZC010000017">
    <property type="protein sequence ID" value="MBH8562900.1"/>
    <property type="molecule type" value="Genomic_DNA"/>
</dbReference>
<sequence>MKPERWRTIKEEIAIWRVGALPGIAVIVLVMIARLAGLMQSLEWMAFDNFLRLRPHEPRDKRIVILGINEDDINTRADFPLSDHDLAQLLLKLQSYKPRAIGLDIYRDFPVNPGHPELVRVFQSFKNIIGIEKVLPDEIAPPPGLSPEQLGFADQITDSDGKLRRSLLSTPTSKGYKLSLSLSLAALYLSNQGISIENGIRDRAAIRFGKTEIPRFLTNSGGYIRTDAGGVQVLLNFRSGREQFRTLSLYDLKSDKFNPDWIRDRIVIIGITSPSRKDFIPTSAIESIESAPGRVYGVEIQAHAVSQIISAALDSRPLLNTWQDGWEYLWILTWGLLGIAIARLTKSPLTSLLVVVIASCSLLIFCYLLLLLGWWVPLIPTLLVLALNGMEITALYQYDQALRSGIRARQTIIERTFVKIHNGPLQSLAKVLKLVRDKELPMNDLLLELEKELEKLNHELRGIYEYLQREPIDQETSLYLGKSLVLNLRDPLHEILYQVYNSTLERELPCFETIKVKIRAFEPINERVLNMEQKRGLCRFLEEALCNVGKHAMGVTRLEVTCYSSEGWYTLSIIDDGLGGNSSKEGRGTQQFRNLARQLKGKFRRVPLSPKGTLCELSWPMPKFYFGNYFK</sequence>
<proteinExistence type="predicted"/>
<feature type="transmembrane region" description="Helical" evidence="1">
    <location>
        <begin position="328"/>
        <end position="345"/>
    </location>
</feature>
<dbReference type="RefSeq" id="WP_198124801.1">
    <property type="nucleotide sequence ID" value="NZ_JAECZC010000017.1"/>
</dbReference>
<accession>A0A8J7L874</accession>
<feature type="transmembrane region" description="Helical" evidence="1">
    <location>
        <begin position="20"/>
        <end position="39"/>
    </location>
</feature>
<keyword evidence="1" id="KW-1133">Transmembrane helix</keyword>
<keyword evidence="4" id="KW-1185">Reference proteome</keyword>
<dbReference type="SMART" id="SM01080">
    <property type="entry name" value="CHASE2"/>
    <property type="match status" value="1"/>
</dbReference>
<evidence type="ECO:0000313" key="4">
    <source>
        <dbReference type="Proteomes" id="UP000632766"/>
    </source>
</evidence>
<dbReference type="SUPFAM" id="SSF55874">
    <property type="entry name" value="ATPase domain of HSP90 chaperone/DNA topoisomerase II/histidine kinase"/>
    <property type="match status" value="1"/>
</dbReference>
<protein>
    <submittedName>
        <fullName evidence="3">CHASE2 domain-containing protein</fullName>
    </submittedName>
</protein>
<organism evidence="3 4">
    <name type="scientific">Amazonocrinis nigriterrae CENA67</name>
    <dbReference type="NCBI Taxonomy" id="2794033"/>
    <lineage>
        <taxon>Bacteria</taxon>
        <taxon>Bacillati</taxon>
        <taxon>Cyanobacteriota</taxon>
        <taxon>Cyanophyceae</taxon>
        <taxon>Nostocales</taxon>
        <taxon>Nostocaceae</taxon>
        <taxon>Amazonocrinis</taxon>
        <taxon>Amazonocrinis nigriterrae</taxon>
    </lineage>
</organism>
<gene>
    <name evidence="3" type="ORF">I8748_12030</name>
</gene>
<evidence type="ECO:0000256" key="1">
    <source>
        <dbReference type="SAM" id="Phobius"/>
    </source>
</evidence>
<dbReference type="Proteomes" id="UP000632766">
    <property type="component" value="Unassembled WGS sequence"/>
</dbReference>
<dbReference type="InterPro" id="IPR007890">
    <property type="entry name" value="CHASE2"/>
</dbReference>
<keyword evidence="1" id="KW-0472">Membrane</keyword>
<evidence type="ECO:0000259" key="2">
    <source>
        <dbReference type="SMART" id="SM01080"/>
    </source>
</evidence>
<dbReference type="Pfam" id="PF05226">
    <property type="entry name" value="CHASE2"/>
    <property type="match status" value="1"/>
</dbReference>
<feature type="domain" description="CHASE2" evidence="2">
    <location>
        <begin position="39"/>
        <end position="341"/>
    </location>
</feature>
<comment type="caution">
    <text evidence="3">The sequence shown here is derived from an EMBL/GenBank/DDBJ whole genome shotgun (WGS) entry which is preliminary data.</text>
</comment>
<dbReference type="AlphaFoldDB" id="A0A8J7L874"/>
<dbReference type="InterPro" id="IPR036890">
    <property type="entry name" value="HATPase_C_sf"/>
</dbReference>
<reference evidence="3 4" key="1">
    <citation type="journal article" date="2021" name="Int. J. Syst. Evol. Microbiol.">
        <title>Amazonocrinis nigriterrae gen. nov., sp. nov., Atlanticothrix silvestris gen. nov., sp. nov. and Dendronalium phyllosphericum gen. nov., sp. nov., nostocacean cyanobacteria from Brazilian environments.</title>
        <authorList>
            <person name="Alvarenga D.O."/>
            <person name="Andreote A.P.D."/>
            <person name="Branco L.H.Z."/>
            <person name="Delbaje E."/>
            <person name="Cruz R.B."/>
            <person name="Varani A.M."/>
            <person name="Fiore M.F."/>
        </authorList>
    </citation>
    <scope>NUCLEOTIDE SEQUENCE [LARGE SCALE GENOMIC DNA]</scope>
    <source>
        <strain evidence="3 4">CENA67</strain>
    </source>
</reference>
<feature type="transmembrane region" description="Helical" evidence="1">
    <location>
        <begin position="352"/>
        <end position="372"/>
    </location>
</feature>